<reference evidence="2" key="1">
    <citation type="submission" date="2021-08" db="EMBL/GenBank/DDBJ databases">
        <title>Comparative analyses of Brucepasteria parasyntrophica and Teretinema zuelzerae.</title>
        <authorList>
            <person name="Song Y."/>
            <person name="Brune A."/>
        </authorList>
    </citation>
    <scope>NUCLEOTIDE SEQUENCE</scope>
    <source>
        <strain evidence="2">DSM 1903</strain>
    </source>
</reference>
<dbReference type="RefSeq" id="WP_230755830.1">
    <property type="nucleotide sequence ID" value="NZ_JAINWA010000003.1"/>
</dbReference>
<comment type="caution">
    <text evidence="2">The sequence shown here is derived from an EMBL/GenBank/DDBJ whole genome shotgun (WGS) entry which is preliminary data.</text>
</comment>
<keyword evidence="3" id="KW-1185">Reference proteome</keyword>
<accession>A0AAE3JJ41</accession>
<keyword evidence="1" id="KW-0472">Membrane</keyword>
<feature type="transmembrane region" description="Helical" evidence="1">
    <location>
        <begin position="12"/>
        <end position="33"/>
    </location>
</feature>
<proteinExistence type="predicted"/>
<name>A0AAE3JJ41_9SPIR</name>
<evidence type="ECO:0008006" key="4">
    <source>
        <dbReference type="Google" id="ProtNLM"/>
    </source>
</evidence>
<keyword evidence="1" id="KW-0812">Transmembrane</keyword>
<dbReference type="AlphaFoldDB" id="A0AAE3JJ41"/>
<protein>
    <recommendedName>
        <fullName evidence="4">RCK N-terminal domain-containing protein</fullName>
    </recommendedName>
</protein>
<sequence length="596" mass="65734">MKKGKRFSDRFYGGIIVSLLVSSSAVLGSVGWIEYLGSASGLTWTDVAYRLLTLFTVNASFDQPGVPLALDLARFLSPLAVAGTVVFVAMSFFRSRMQAFSARYAMRGHAVFYGFDKRAAALASDISAERKVLCIARSAEEAMRAAEMGAASIFEESAFSQSFIACGLRRARCLFVMTESDVLAQEASRSAEDFLRNIRRSRKAGGLKRLPSIFVGYSDESALRIAREFDEAAENTPDGRSESVRVFRFNPELHLARAIVDTHVLGSLPNPEMLRAAVFGFAGIGQAIAFEIAQTAHFGDLSLPRISLCDRGIEASFDEFLARHPGFDAAASAEVVEASQWKNVFSNELPDVAFISFDDSSLALETARVLRQLSVLAGKQTRIIVIPPLGREGSYPSEECCGGYLRSQDIVLVDSDGLVNGLDIMRRAEDCDVLAKGIHFSWLASESMRWDSELIDAEWDRLSDVLRDSNRYAARHLLVKLRFLGWHFVSGSAGGDGGEKFELESYPRKILEQLGRMEHNRWAAEKLLAGYLPYADSSDSRYSAFKAKYHLHANLVPWESLSEEDQRKDLNALKYANEIAAAAGLRLARICPAGED</sequence>
<feature type="transmembrane region" description="Helical" evidence="1">
    <location>
        <begin position="75"/>
        <end position="93"/>
    </location>
</feature>
<evidence type="ECO:0000313" key="2">
    <source>
        <dbReference type="EMBL" id="MCD1655063.1"/>
    </source>
</evidence>
<gene>
    <name evidence="2" type="ORF">K7J14_10170</name>
</gene>
<dbReference type="EMBL" id="JAINWA010000003">
    <property type="protein sequence ID" value="MCD1655063.1"/>
    <property type="molecule type" value="Genomic_DNA"/>
</dbReference>
<keyword evidence="1" id="KW-1133">Transmembrane helix</keyword>
<dbReference type="Gene3D" id="6.20.350.10">
    <property type="match status" value="1"/>
</dbReference>
<organism evidence="2 3">
    <name type="scientific">Teretinema zuelzerae</name>
    <dbReference type="NCBI Taxonomy" id="156"/>
    <lineage>
        <taxon>Bacteria</taxon>
        <taxon>Pseudomonadati</taxon>
        <taxon>Spirochaetota</taxon>
        <taxon>Spirochaetia</taxon>
        <taxon>Spirochaetales</taxon>
        <taxon>Treponemataceae</taxon>
        <taxon>Teretinema</taxon>
    </lineage>
</organism>
<evidence type="ECO:0000313" key="3">
    <source>
        <dbReference type="Proteomes" id="UP001198163"/>
    </source>
</evidence>
<evidence type="ECO:0000256" key="1">
    <source>
        <dbReference type="SAM" id="Phobius"/>
    </source>
</evidence>
<dbReference type="Proteomes" id="UP001198163">
    <property type="component" value="Unassembled WGS sequence"/>
</dbReference>